<dbReference type="KEGG" id="pbas:SMSP2_01631"/>
<keyword evidence="7" id="KW-0594">Phospholipid biosynthesis</keyword>
<keyword evidence="2" id="KW-0444">Lipid biosynthesis</keyword>
<dbReference type="GO" id="GO:0004609">
    <property type="term" value="F:phosphatidylserine decarboxylase activity"/>
    <property type="evidence" value="ECO:0007669"/>
    <property type="project" value="InterPro"/>
</dbReference>
<keyword evidence="11" id="KW-1133">Transmembrane helix</keyword>
<keyword evidence="3" id="KW-0210">Decarboxylase</keyword>
<dbReference type="Pfam" id="PF02666">
    <property type="entry name" value="PS_Dcarbxylase"/>
    <property type="match status" value="1"/>
</dbReference>
<keyword evidence="6" id="KW-0865">Zymogen</keyword>
<dbReference type="STRING" id="1851148.SMSP2_01631"/>
<organism evidence="12 13">
    <name type="scientific">Limihaloglobus sulfuriphilus</name>
    <dbReference type="NCBI Taxonomy" id="1851148"/>
    <lineage>
        <taxon>Bacteria</taxon>
        <taxon>Pseudomonadati</taxon>
        <taxon>Planctomycetota</taxon>
        <taxon>Phycisphaerae</taxon>
        <taxon>Sedimentisphaerales</taxon>
        <taxon>Sedimentisphaeraceae</taxon>
        <taxon>Limihaloglobus</taxon>
    </lineage>
</organism>
<feature type="transmembrane region" description="Helical" evidence="11">
    <location>
        <begin position="12"/>
        <end position="31"/>
    </location>
</feature>
<proteinExistence type="predicted"/>
<evidence type="ECO:0000256" key="2">
    <source>
        <dbReference type="ARBA" id="ARBA00022516"/>
    </source>
</evidence>
<dbReference type="RefSeq" id="WP_146683456.1">
    <property type="nucleotide sequence ID" value="NZ_CP019646.1"/>
</dbReference>
<name>A0A1Q2MEY2_9BACT</name>
<feature type="transmembrane region" description="Helical" evidence="11">
    <location>
        <begin position="37"/>
        <end position="58"/>
    </location>
</feature>
<evidence type="ECO:0000313" key="13">
    <source>
        <dbReference type="Proteomes" id="UP000188181"/>
    </source>
</evidence>
<evidence type="ECO:0000313" key="12">
    <source>
        <dbReference type="EMBL" id="AQQ71261.1"/>
    </source>
</evidence>
<dbReference type="GO" id="GO:0008654">
    <property type="term" value="P:phospholipid biosynthetic process"/>
    <property type="evidence" value="ECO:0007669"/>
    <property type="project" value="UniProtKB-KW"/>
</dbReference>
<evidence type="ECO:0000256" key="7">
    <source>
        <dbReference type="ARBA" id="ARBA00023209"/>
    </source>
</evidence>
<dbReference type="EMBL" id="CP019646">
    <property type="protein sequence ID" value="AQQ71261.1"/>
    <property type="molecule type" value="Genomic_DNA"/>
</dbReference>
<evidence type="ECO:0000256" key="4">
    <source>
        <dbReference type="ARBA" id="ARBA00023098"/>
    </source>
</evidence>
<dbReference type="AlphaFoldDB" id="A0A1Q2MEY2"/>
<evidence type="ECO:0000256" key="8">
    <source>
        <dbReference type="ARBA" id="ARBA00023239"/>
    </source>
</evidence>
<keyword evidence="5 11" id="KW-0472">Membrane</keyword>
<evidence type="ECO:0000256" key="5">
    <source>
        <dbReference type="ARBA" id="ARBA00023136"/>
    </source>
</evidence>
<reference evidence="13" key="1">
    <citation type="submission" date="2017-02" db="EMBL/GenBank/DDBJ databases">
        <title>Comparative genomics and description of representatives of a novel lineage of planctomycetes thriving in anoxic sediments.</title>
        <authorList>
            <person name="Spring S."/>
            <person name="Bunk B."/>
            <person name="Sproer C."/>
        </authorList>
    </citation>
    <scope>NUCLEOTIDE SEQUENCE [LARGE SCALE GENOMIC DNA]</scope>
    <source>
        <strain evidence="13">SM-Chi-D1</strain>
    </source>
</reference>
<dbReference type="OrthoDB" id="9790893at2"/>
<keyword evidence="9" id="KW-1208">Phospholipid metabolism</keyword>
<evidence type="ECO:0000256" key="11">
    <source>
        <dbReference type="SAM" id="Phobius"/>
    </source>
</evidence>
<keyword evidence="4" id="KW-0443">Lipid metabolism</keyword>
<evidence type="ECO:0000256" key="6">
    <source>
        <dbReference type="ARBA" id="ARBA00023145"/>
    </source>
</evidence>
<evidence type="ECO:0000256" key="10">
    <source>
        <dbReference type="ARBA" id="ARBA00023317"/>
    </source>
</evidence>
<keyword evidence="8" id="KW-0456">Lyase</keyword>
<evidence type="ECO:0000256" key="9">
    <source>
        <dbReference type="ARBA" id="ARBA00023264"/>
    </source>
</evidence>
<evidence type="ECO:0000256" key="3">
    <source>
        <dbReference type="ARBA" id="ARBA00022793"/>
    </source>
</evidence>
<gene>
    <name evidence="12" type="ORF">SMSP2_01631</name>
</gene>
<dbReference type="PANTHER" id="PTHR35809">
    <property type="entry name" value="ARCHAETIDYLSERINE DECARBOXYLASE PROENZYME-RELATED"/>
    <property type="match status" value="1"/>
</dbReference>
<keyword evidence="1" id="KW-1003">Cell membrane</keyword>
<evidence type="ECO:0000256" key="1">
    <source>
        <dbReference type="ARBA" id="ARBA00022475"/>
    </source>
</evidence>
<dbReference type="InterPro" id="IPR003817">
    <property type="entry name" value="PS_Dcarbxylase"/>
</dbReference>
<keyword evidence="10" id="KW-0670">Pyruvate</keyword>
<accession>A0A1Q2MEY2</accession>
<keyword evidence="13" id="KW-1185">Reference proteome</keyword>
<keyword evidence="11" id="KW-0812">Transmembrane</keyword>
<protein>
    <submittedName>
        <fullName evidence="12">Phosphatidylserine decarboxylase</fullName>
    </submittedName>
</protein>
<dbReference type="PANTHER" id="PTHR35809:SF1">
    <property type="entry name" value="ARCHAETIDYLSERINE DECARBOXYLASE PROENZYME-RELATED"/>
    <property type="match status" value="1"/>
</dbReference>
<dbReference type="InterPro" id="IPR033175">
    <property type="entry name" value="PSD-A"/>
</dbReference>
<dbReference type="Proteomes" id="UP000188181">
    <property type="component" value="Chromosome"/>
</dbReference>
<sequence length="230" mass="25442">MRLPITKYGLPQVAVYPVINLLLMLVLLLVLRKNVPAWAIVSIEVMLFAVLVWQFSFFRDPHRVVPEGEGFLISPADGVVSDVGIVDDAEHIDGPAVRIGIFLSVFNVHINRMPADVRIDGKKYRKGRYINAMKAESSKVNESNDVYMTMTGGPGARLVVRQISGAIARRIVCAANEGDVYQIGQKFGMIKYGSRTELYFPVNMGIEPCVKPGDKVSAGLTKVAEYERSK</sequence>